<dbReference type="AlphaFoldDB" id="A0A9P4IVY4"/>
<accession>A0A9P4IVY4</accession>
<name>A0A9P4IVY4_9PEZI</name>
<protein>
    <submittedName>
        <fullName evidence="1">Uncharacterized protein</fullName>
    </submittedName>
</protein>
<evidence type="ECO:0000313" key="1">
    <source>
        <dbReference type="EMBL" id="KAF2149799.1"/>
    </source>
</evidence>
<evidence type="ECO:0000313" key="2">
    <source>
        <dbReference type="Proteomes" id="UP000799439"/>
    </source>
</evidence>
<organism evidence="1 2">
    <name type="scientific">Myriangium duriaei CBS 260.36</name>
    <dbReference type="NCBI Taxonomy" id="1168546"/>
    <lineage>
        <taxon>Eukaryota</taxon>
        <taxon>Fungi</taxon>
        <taxon>Dikarya</taxon>
        <taxon>Ascomycota</taxon>
        <taxon>Pezizomycotina</taxon>
        <taxon>Dothideomycetes</taxon>
        <taxon>Dothideomycetidae</taxon>
        <taxon>Myriangiales</taxon>
        <taxon>Myriangiaceae</taxon>
        <taxon>Myriangium</taxon>
    </lineage>
</organism>
<comment type="caution">
    <text evidence="1">The sequence shown here is derived from an EMBL/GenBank/DDBJ whole genome shotgun (WGS) entry which is preliminary data.</text>
</comment>
<dbReference type="EMBL" id="ML996090">
    <property type="protein sequence ID" value="KAF2149799.1"/>
    <property type="molecule type" value="Genomic_DNA"/>
</dbReference>
<sequence length="273" mass="30541">MATAFTVFPEVLDSKAVIIPEAGFEDPNTPHPDDQDAVRTVYFVNMAPGTLSGEQEKTLQHLQQNVLDFSAWASTEASRAVQNKIDKNEIPRDDKVTQGSYRAKVMDWILNNRTTWLAKTNDSNSSERIRVKKAEFHTALLLQAIKGFAVPTTALLSLEKIVTSIGDSVKFSATNSKDARQYWIMLTYYTYFKESNLIQPSIRTIGFQVTKEAREYVVGKSKVETVDFQCSFSGSQFDFNNKIYEGVAGSISAQAIEKGKEMLNDKSVVDIPI</sequence>
<reference evidence="1" key="1">
    <citation type="journal article" date="2020" name="Stud. Mycol.">
        <title>101 Dothideomycetes genomes: a test case for predicting lifestyles and emergence of pathogens.</title>
        <authorList>
            <person name="Haridas S."/>
            <person name="Albert R."/>
            <person name="Binder M."/>
            <person name="Bloem J."/>
            <person name="Labutti K."/>
            <person name="Salamov A."/>
            <person name="Andreopoulos B."/>
            <person name="Baker S."/>
            <person name="Barry K."/>
            <person name="Bills G."/>
            <person name="Bluhm B."/>
            <person name="Cannon C."/>
            <person name="Castanera R."/>
            <person name="Culley D."/>
            <person name="Daum C."/>
            <person name="Ezra D."/>
            <person name="Gonzalez J."/>
            <person name="Henrissat B."/>
            <person name="Kuo A."/>
            <person name="Liang C."/>
            <person name="Lipzen A."/>
            <person name="Lutzoni F."/>
            <person name="Magnuson J."/>
            <person name="Mondo S."/>
            <person name="Nolan M."/>
            <person name="Ohm R."/>
            <person name="Pangilinan J."/>
            <person name="Park H.-J."/>
            <person name="Ramirez L."/>
            <person name="Alfaro M."/>
            <person name="Sun H."/>
            <person name="Tritt A."/>
            <person name="Yoshinaga Y."/>
            <person name="Zwiers L.-H."/>
            <person name="Turgeon B."/>
            <person name="Goodwin S."/>
            <person name="Spatafora J."/>
            <person name="Crous P."/>
            <person name="Grigoriev I."/>
        </authorList>
    </citation>
    <scope>NUCLEOTIDE SEQUENCE</scope>
    <source>
        <strain evidence="1">CBS 260.36</strain>
    </source>
</reference>
<gene>
    <name evidence="1" type="ORF">K461DRAFT_323330</name>
</gene>
<keyword evidence="2" id="KW-1185">Reference proteome</keyword>
<dbReference type="Proteomes" id="UP000799439">
    <property type="component" value="Unassembled WGS sequence"/>
</dbReference>
<proteinExistence type="predicted"/>
<dbReference type="OrthoDB" id="5273779at2759"/>